<dbReference type="PANTHER" id="PTHR33566">
    <property type="entry name" value="EN/SPM-LIKE TRANSPOSON-RELATED"/>
    <property type="match status" value="1"/>
</dbReference>
<feature type="coiled-coil region" evidence="1">
    <location>
        <begin position="1767"/>
        <end position="1794"/>
    </location>
</feature>
<evidence type="ECO:0000313" key="3">
    <source>
        <dbReference type="EMBL" id="KAH7538237.1"/>
    </source>
</evidence>
<evidence type="ECO:0000313" key="4">
    <source>
        <dbReference type="Proteomes" id="UP000813462"/>
    </source>
</evidence>
<organism evidence="3 4">
    <name type="scientific">Ziziphus jujuba var. spinosa</name>
    <dbReference type="NCBI Taxonomy" id="714518"/>
    <lineage>
        <taxon>Eukaryota</taxon>
        <taxon>Viridiplantae</taxon>
        <taxon>Streptophyta</taxon>
        <taxon>Embryophyta</taxon>
        <taxon>Tracheophyta</taxon>
        <taxon>Spermatophyta</taxon>
        <taxon>Magnoliopsida</taxon>
        <taxon>eudicotyledons</taxon>
        <taxon>Gunneridae</taxon>
        <taxon>Pentapetalae</taxon>
        <taxon>rosids</taxon>
        <taxon>fabids</taxon>
        <taxon>Rosales</taxon>
        <taxon>Rhamnaceae</taxon>
        <taxon>Paliureae</taxon>
        <taxon>Ziziphus</taxon>
    </lineage>
</organism>
<comment type="caution">
    <text evidence="3">The sequence shown here is derived from an EMBL/GenBank/DDBJ whole genome shotgun (WGS) entry which is preliminary data.</text>
</comment>
<proteinExistence type="predicted"/>
<evidence type="ECO:0008006" key="5">
    <source>
        <dbReference type="Google" id="ProtNLM"/>
    </source>
</evidence>
<dbReference type="EMBL" id="JAEACU010000003">
    <property type="protein sequence ID" value="KAH7538237.1"/>
    <property type="molecule type" value="Genomic_DNA"/>
</dbReference>
<keyword evidence="1" id="KW-0175">Coiled coil</keyword>
<dbReference type="SUPFAM" id="SSF55874">
    <property type="entry name" value="ATPase domain of HSP90 chaperone/DNA topoisomerase II/histidine kinase"/>
    <property type="match status" value="1"/>
</dbReference>
<dbReference type="PANTHER" id="PTHR33566:SF1">
    <property type="entry name" value="EN_SPM-LIKE TRANSPOSON-RELATED"/>
    <property type="match status" value="1"/>
</dbReference>
<feature type="region of interest" description="Disordered" evidence="2">
    <location>
        <begin position="1"/>
        <end position="20"/>
    </location>
</feature>
<dbReference type="InterPro" id="IPR036890">
    <property type="entry name" value="HATPase_C_sf"/>
</dbReference>
<protein>
    <recommendedName>
        <fullName evidence="5">Structural maintenance of chromosomes flexible hinge domain-containing protein GMI1</fullName>
    </recommendedName>
</protein>
<feature type="coiled-coil region" evidence="1">
    <location>
        <begin position="1080"/>
        <end position="1114"/>
    </location>
</feature>
<evidence type="ECO:0000256" key="2">
    <source>
        <dbReference type="SAM" id="MobiDB-lite"/>
    </source>
</evidence>
<reference evidence="3" key="1">
    <citation type="journal article" date="2021" name="Front. Plant Sci.">
        <title>Chromosome-Scale Genome Assembly for Chinese Sour Jujube and Insights Into Its Genome Evolution and Domestication Signature.</title>
        <authorList>
            <person name="Shen L.-Y."/>
            <person name="Luo H."/>
            <person name="Wang X.-L."/>
            <person name="Wang X.-M."/>
            <person name="Qiu X.-J."/>
            <person name="Liu H."/>
            <person name="Zhou S.-S."/>
            <person name="Jia K.-H."/>
            <person name="Nie S."/>
            <person name="Bao Y.-T."/>
            <person name="Zhang R.-G."/>
            <person name="Yun Q.-Z."/>
            <person name="Chai Y.-H."/>
            <person name="Lu J.-Y."/>
            <person name="Li Y."/>
            <person name="Zhao S.-W."/>
            <person name="Mao J.-F."/>
            <person name="Jia S.-G."/>
            <person name="Mao Y.-M."/>
        </authorList>
    </citation>
    <scope>NUCLEOTIDE SEQUENCE</scope>
    <source>
        <strain evidence="3">AT0</strain>
        <tissue evidence="3">Leaf</tissue>
    </source>
</reference>
<name>A0A978VRR2_ZIZJJ</name>
<gene>
    <name evidence="3" type="ORF">FEM48_Zijuj03G0178000</name>
</gene>
<dbReference type="Proteomes" id="UP000813462">
    <property type="component" value="Unassembled WGS sequence"/>
</dbReference>
<sequence>MEMEPAMFSQRGPKRRASEIEDDGYGNEKVFRFKILLPNGISIGLNVRDPPPKLPVDEFVSMVKGEYYRLEQQYGFLKQKRRINWKGGRFFFEDANDVKFANIVKFDSFKPHKCHILRLNDGSGEVAETYENMWDLTPHTDLLKELPEEYTFETALADLIDNSLQAVWSNNEGDRRLIRVDVVDERISIFDTGPGMDGSDENSICDEASNSGKTLTPIVFQVNNVDLAEIEGGEVAVTNLNSCNGPNFVFELRFKIKQDSTASSQAYQEANACLKCVYFPVVEGKERIENILEKLEADGYQITENFENFSRVSVRRLGRLLPDARWIYFSTVPQPWLPFMDFANKKGDKADLLKRCCRRVKCFIETDAGFNPTPSKTDLAHHNSFTTALRNFGNKLSENEKGIHVKVYRDGKLSTPLHLEKAYQDWILRMHDRYDEEIDHGEDQPVLVVSPANKKSIRISSDVIRVHKILNRKGVTWKSGQRIKLLRGACAGVHKNNVYATIEYFLLGGIEGDYSEEDGETSLNIRDSLSVPVSVVDSGKCLAVESVEWDCQLEKRRQKAPATIDLLSETLCRELDVDGALPVKAKAGQVAPKEIVAVVRPANYASSTASANLDQKYIFKSNLEMTMEVNFNNEADNVHNKKKHIYSIRVKPSSRKDIQGLYVFPLRCKLKQFERAGVYAFTFSLIESSCKTLVRRVQVKASSKIGKWRLLSDDKSLPYNARVGSTFQPLSIACYDIYDNRIPFTSTPEVRFRIQTNDVVVFKVERLKTYLSESKLTLEIKDVVIASCELDKIRPTYEASVLICTQDGMLSVSIPCRVTPGCIQHVKAQPPILESQLLPGCMVKELKLEMFDEYDNHVRKGSEVLLNMEGLHIQDQLGLMRKVDDHGCIDLSGVLKVTAGYGKNVSISVSSDNRVVYEQQFQTEKRELRIVSKVPEFVTAGTQLENMVFEVVNSKGVVDDTIHNEENNGQSHMLTIKAELLNMDETIRYTFKHGRCTVPSIPLPQRGGVFSFQAGHSRHPELSLSVEVSAIETSNPEYDEIQSPCSDGKVLLLQDSSPFKNVKNLMVSIVNDEKRLEDEIRTIGERIAGCERNLKMLNEEKVKTEKVIQDMQASIESYLPKLPIVLSNKEEVMKQIESMGNSAAALVCHIFREVQLHEQHRHLMDDIVGLVALLGRVHSTELSRILSEYLGEDQMLAVISSSFAAAVALEKYEQNGEVDRGNALYAEAAARGKSLNGRFLVICLEDMRPFIGDFEGNDPQRKLALEDPKLPDGTVPKGFMGYAVNMVDMDVDHLYTRTSAGHGLRETLFYHLFGELHVYQTREDMMSARACISHGAVSLDGGILKENGVVYLGFGDPKICFPVETNSMMVMNPKSMELMRQIEEVKSELQLSIHTKSLSIKDSSALMQVDQKETSVVVKDEMQNGGFSQAESIIYHSKVVNKIYDGGPLITCFAVHKLQDDLQTIGMKIKQHEENIKFLNSKRAKLDDEIVDLKVFLNSHHPSSTPKIENEAHSDLQSEEETTEQILRHEKSAAGIICQLKTRHGSQASHLTLIKDVLGIVATLAKVDDDNLSRLFSEYLGAETMLAIVCKTYEGVKALEVYDREGFINKNSGLHGLGASIGKTLEGRFIVICLDNLRHGPYAGEFISDDPQRRLDLHKPRLPNGEHPPGFLGFAVNMITVDNSYLFCVSSSGHGLRETLFYNLFSRLQVYKTRADMVSALPCISDGALSLDGGMIRTTGVFSLGNREDVDVRFPKQLVTSSLPESYIESEKQIKEIKWKKEKLLEDIKREQALWDNAKFSFNKKKEEFLKFLAESSSYASQVQLRHKASLVLTMLMGLL</sequence>
<feature type="coiled-coil region" evidence="1">
    <location>
        <begin position="1455"/>
        <end position="1489"/>
    </location>
</feature>
<accession>A0A978VRR2</accession>
<evidence type="ECO:0000256" key="1">
    <source>
        <dbReference type="SAM" id="Coils"/>
    </source>
</evidence>